<dbReference type="PROSITE" id="PS51898">
    <property type="entry name" value="TYR_RECOMBINASE"/>
    <property type="match status" value="1"/>
</dbReference>
<dbReference type="CDD" id="cd01189">
    <property type="entry name" value="INT_ICEBs1_C_like"/>
    <property type="match status" value="1"/>
</dbReference>
<evidence type="ECO:0000313" key="6">
    <source>
        <dbReference type="EMBL" id="OMD31334.1"/>
    </source>
</evidence>
<dbReference type="GO" id="GO:0006310">
    <property type="term" value="P:DNA recombination"/>
    <property type="evidence" value="ECO:0007669"/>
    <property type="project" value="UniProtKB-KW"/>
</dbReference>
<keyword evidence="3" id="KW-0238">DNA-binding</keyword>
<comment type="caution">
    <text evidence="6">The sequence shown here is derived from an EMBL/GenBank/DDBJ whole genome shotgun (WGS) entry which is preliminary data.</text>
</comment>
<dbReference type="Gene3D" id="1.10.150.130">
    <property type="match status" value="1"/>
</dbReference>
<reference evidence="6 7" key="1">
    <citation type="submission" date="2016-10" db="EMBL/GenBank/DDBJ databases">
        <title>Paenibacillus species isolates.</title>
        <authorList>
            <person name="Beno S.M."/>
        </authorList>
    </citation>
    <scope>NUCLEOTIDE SEQUENCE [LARGE SCALE GENOMIC DNA]</scope>
    <source>
        <strain evidence="6 7">FSL H7-0604</strain>
    </source>
</reference>
<accession>A0A1R0X9J9</accession>
<dbReference type="Gene3D" id="1.10.443.10">
    <property type="entry name" value="Intergrase catalytic core"/>
    <property type="match status" value="1"/>
</dbReference>
<dbReference type="Pfam" id="PF14659">
    <property type="entry name" value="Phage_int_SAM_3"/>
    <property type="match status" value="1"/>
</dbReference>
<evidence type="ECO:0000313" key="7">
    <source>
        <dbReference type="Proteomes" id="UP000187465"/>
    </source>
</evidence>
<feature type="domain" description="Tyr recombinase" evidence="5">
    <location>
        <begin position="188"/>
        <end position="388"/>
    </location>
</feature>
<gene>
    <name evidence="6" type="ORF">BJP51_19005</name>
</gene>
<dbReference type="AlphaFoldDB" id="A0A1R0X9J9"/>
<dbReference type="SUPFAM" id="SSF56349">
    <property type="entry name" value="DNA breaking-rejoining enzymes"/>
    <property type="match status" value="1"/>
</dbReference>
<sequence length="402" mass="46459">MAWSEHLGGNKYKLVARDPSKVNRPKKSMVVEVPTEISKSKTKTDRWITLELAKWADTVESGLIPIKGKDSKLTFRDFVPKWKQGYADQNMGGYTVKNTMAIVDSRLMEEFGDTRLDKITTLHLVTYFAELTNIKTGELLATNTKLNIYKAAKSIFDAASDWGVISSNPMDGVKRPGQSKKERKQIRSRKKHYSWAEVEQLLISLYKLPIGWRLYFTGCMLGGFRRGELLAVEWSNVSHDRQAIWIDTQITFDEEGNIIEGEVKTESSEGWVGMPAWYMEELKRLERIWRKEKLQCKKWKGKDKQYVFHGGDGQPYYPTTPTLTWRRFLQKHELTHVKLHGLRHTAGMLLRESGSDLKTIQERLRHAKLDMSAEYTHESDIINREVVDKLEVLNPKNIKIAP</sequence>
<proteinExistence type="inferred from homology"/>
<protein>
    <submittedName>
        <fullName evidence="6">Site-specific integrase</fullName>
    </submittedName>
</protein>
<dbReference type="RefSeq" id="WP_076179143.1">
    <property type="nucleotide sequence ID" value="NZ_MKQP01000022.1"/>
</dbReference>
<keyword evidence="4" id="KW-0233">DNA recombination</keyword>
<dbReference type="GO" id="GO:0015074">
    <property type="term" value="P:DNA integration"/>
    <property type="evidence" value="ECO:0007669"/>
    <property type="project" value="UniProtKB-KW"/>
</dbReference>
<dbReference type="EMBL" id="MKQP01000022">
    <property type="protein sequence ID" value="OMD31334.1"/>
    <property type="molecule type" value="Genomic_DNA"/>
</dbReference>
<dbReference type="InterPro" id="IPR010998">
    <property type="entry name" value="Integrase_recombinase_N"/>
</dbReference>
<dbReference type="Proteomes" id="UP000187465">
    <property type="component" value="Unassembled WGS sequence"/>
</dbReference>
<dbReference type="PANTHER" id="PTHR30349">
    <property type="entry name" value="PHAGE INTEGRASE-RELATED"/>
    <property type="match status" value="1"/>
</dbReference>
<dbReference type="InterPro" id="IPR050090">
    <property type="entry name" value="Tyrosine_recombinase_XerCD"/>
</dbReference>
<dbReference type="Pfam" id="PF00589">
    <property type="entry name" value="Phage_integrase"/>
    <property type="match status" value="1"/>
</dbReference>
<evidence type="ECO:0000256" key="4">
    <source>
        <dbReference type="ARBA" id="ARBA00023172"/>
    </source>
</evidence>
<organism evidence="6 7">
    <name type="scientific">Paenibacillus odorifer</name>
    <dbReference type="NCBI Taxonomy" id="189426"/>
    <lineage>
        <taxon>Bacteria</taxon>
        <taxon>Bacillati</taxon>
        <taxon>Bacillota</taxon>
        <taxon>Bacilli</taxon>
        <taxon>Bacillales</taxon>
        <taxon>Paenibacillaceae</taxon>
        <taxon>Paenibacillus</taxon>
    </lineage>
</organism>
<evidence type="ECO:0000259" key="5">
    <source>
        <dbReference type="PROSITE" id="PS51898"/>
    </source>
</evidence>
<dbReference type="InterPro" id="IPR013762">
    <property type="entry name" value="Integrase-like_cat_sf"/>
</dbReference>
<evidence type="ECO:0000256" key="1">
    <source>
        <dbReference type="ARBA" id="ARBA00008857"/>
    </source>
</evidence>
<name>A0A1R0X9J9_9BACL</name>
<keyword evidence="2" id="KW-0229">DNA integration</keyword>
<dbReference type="GO" id="GO:0003677">
    <property type="term" value="F:DNA binding"/>
    <property type="evidence" value="ECO:0007669"/>
    <property type="project" value="UniProtKB-KW"/>
</dbReference>
<evidence type="ECO:0000256" key="2">
    <source>
        <dbReference type="ARBA" id="ARBA00022908"/>
    </source>
</evidence>
<comment type="similarity">
    <text evidence="1">Belongs to the 'phage' integrase family.</text>
</comment>
<dbReference type="PANTHER" id="PTHR30349:SF64">
    <property type="entry name" value="PROPHAGE INTEGRASE INTD-RELATED"/>
    <property type="match status" value="1"/>
</dbReference>
<evidence type="ECO:0000256" key="3">
    <source>
        <dbReference type="ARBA" id="ARBA00023125"/>
    </source>
</evidence>
<dbReference type="InterPro" id="IPR002104">
    <property type="entry name" value="Integrase_catalytic"/>
</dbReference>
<dbReference type="InterPro" id="IPR011010">
    <property type="entry name" value="DNA_brk_join_enz"/>
</dbReference>
<dbReference type="InterPro" id="IPR004107">
    <property type="entry name" value="Integrase_SAM-like_N"/>
</dbReference>